<dbReference type="Pfam" id="PF13090">
    <property type="entry name" value="PP_kinase_C"/>
    <property type="match status" value="1"/>
</dbReference>
<reference evidence="11" key="1">
    <citation type="submission" date="2024-03" db="EMBL/GenBank/DDBJ databases">
        <title>Chitinophaga horti sp. nov., isolated from garden soil.</title>
        <authorList>
            <person name="Lee D.S."/>
            <person name="Han D.M."/>
            <person name="Baek J.H."/>
            <person name="Choi D.G."/>
            <person name="Jeon J.H."/>
            <person name="Jeon C.O."/>
        </authorList>
    </citation>
    <scope>NUCLEOTIDE SEQUENCE [LARGE SCALE GENOMIC DNA]</scope>
    <source>
        <strain evidence="11">GPA1</strain>
    </source>
</reference>
<evidence type="ECO:0000313" key="11">
    <source>
        <dbReference type="Proteomes" id="UP001485459"/>
    </source>
</evidence>
<keyword evidence="11" id="KW-1185">Reference proteome</keyword>
<evidence type="ECO:0000256" key="7">
    <source>
        <dbReference type="HAMAP-Rule" id="MF_00347"/>
    </source>
</evidence>
<dbReference type="SUPFAM" id="SSF143724">
    <property type="entry name" value="PHP14-like"/>
    <property type="match status" value="1"/>
</dbReference>
<organism evidence="10 11">
    <name type="scientific">Chitinophaga pollutisoli</name>
    <dbReference type="NCBI Taxonomy" id="3133966"/>
    <lineage>
        <taxon>Bacteria</taxon>
        <taxon>Pseudomonadati</taxon>
        <taxon>Bacteroidota</taxon>
        <taxon>Chitinophagia</taxon>
        <taxon>Chitinophagales</taxon>
        <taxon>Chitinophagaceae</taxon>
        <taxon>Chitinophaga</taxon>
    </lineage>
</organism>
<dbReference type="Pfam" id="PF13089">
    <property type="entry name" value="PP_kinase_N"/>
    <property type="match status" value="1"/>
</dbReference>
<accession>A0ABZ2YK11</accession>
<comment type="similarity">
    <text evidence="7 8">Belongs to the polyphosphate kinase 1 (PPK1) family.</text>
</comment>
<dbReference type="GO" id="GO:0008976">
    <property type="term" value="F:polyphosphate kinase activity"/>
    <property type="evidence" value="ECO:0007669"/>
    <property type="project" value="UniProtKB-EC"/>
</dbReference>
<dbReference type="SUPFAM" id="SSF140356">
    <property type="entry name" value="PPK N-terminal domain-like"/>
    <property type="match status" value="1"/>
</dbReference>
<dbReference type="InterPro" id="IPR003414">
    <property type="entry name" value="PP_kinase"/>
</dbReference>
<dbReference type="PROSITE" id="PS50035">
    <property type="entry name" value="PLD"/>
    <property type="match status" value="1"/>
</dbReference>
<evidence type="ECO:0000256" key="3">
    <source>
        <dbReference type="ARBA" id="ARBA00022741"/>
    </source>
</evidence>
<protein>
    <recommendedName>
        <fullName evidence="7 8">Polyphosphate kinase</fullName>
        <ecNumber evidence="7 8">2.7.4.1</ecNumber>
    </recommendedName>
    <alternativeName>
        <fullName evidence="7">ATP-polyphosphate phosphotransferase</fullName>
    </alternativeName>
    <alternativeName>
        <fullName evidence="7">Polyphosphoric acid kinase</fullName>
    </alternativeName>
</protein>
<dbReference type="Pfam" id="PF17941">
    <property type="entry name" value="PP_kinase_C_1"/>
    <property type="match status" value="1"/>
</dbReference>
<dbReference type="RefSeq" id="WP_341834570.1">
    <property type="nucleotide sequence ID" value="NZ_CP149822.1"/>
</dbReference>
<dbReference type="SUPFAM" id="SSF56024">
    <property type="entry name" value="Phospholipase D/nuclease"/>
    <property type="match status" value="2"/>
</dbReference>
<gene>
    <name evidence="10" type="primary">ppk1</name>
    <name evidence="7" type="synonym">ppk</name>
    <name evidence="10" type="ORF">WJU16_16445</name>
</gene>
<dbReference type="InterPro" id="IPR036830">
    <property type="entry name" value="PP_kinase_middle_dom_sf"/>
</dbReference>
<evidence type="ECO:0000313" key="10">
    <source>
        <dbReference type="EMBL" id="WZN39592.1"/>
    </source>
</evidence>
<evidence type="ECO:0000256" key="4">
    <source>
        <dbReference type="ARBA" id="ARBA00022777"/>
    </source>
</evidence>
<dbReference type="PANTHER" id="PTHR30218:SF0">
    <property type="entry name" value="POLYPHOSPHATE KINASE"/>
    <property type="match status" value="1"/>
</dbReference>
<feature type="domain" description="PLD phosphodiesterase" evidence="9">
    <location>
        <begin position="567"/>
        <end position="597"/>
    </location>
</feature>
<comment type="PTM">
    <text evidence="7 8">An intermediate of this reaction is the autophosphorylated ppk in which a phosphate is covalently linked to a histidine residue through a N-P bond.</text>
</comment>
<evidence type="ECO:0000256" key="6">
    <source>
        <dbReference type="ARBA" id="ARBA00022842"/>
    </source>
</evidence>
<dbReference type="PIRSF" id="PIRSF015589">
    <property type="entry name" value="PP_kinase"/>
    <property type="match status" value="1"/>
</dbReference>
<dbReference type="Gene3D" id="1.20.58.310">
    <property type="entry name" value="Polyphosphate kinase N-terminal domain"/>
    <property type="match status" value="1"/>
</dbReference>
<keyword evidence="4 7" id="KW-0418">Kinase</keyword>
<dbReference type="Proteomes" id="UP001485459">
    <property type="component" value="Chromosome"/>
</dbReference>
<feature type="binding site" evidence="7">
    <location>
        <position position="46"/>
    </location>
    <ligand>
        <name>ATP</name>
        <dbReference type="ChEBI" id="CHEBI:30616"/>
    </ligand>
</feature>
<feature type="binding site" evidence="7">
    <location>
        <position position="549"/>
    </location>
    <ligand>
        <name>ATP</name>
        <dbReference type="ChEBI" id="CHEBI:30616"/>
    </ligand>
</feature>
<feature type="active site" description="Phosphohistidine intermediate" evidence="7">
    <location>
        <position position="415"/>
    </location>
</feature>
<feature type="binding site" evidence="7">
    <location>
        <position position="572"/>
    </location>
    <ligand>
        <name>ATP</name>
        <dbReference type="ChEBI" id="CHEBI:30616"/>
    </ligand>
</feature>
<comment type="function">
    <text evidence="7 8">Catalyzes the reversible transfer of the terminal phosphate of ATP to form a long-chain polyphosphate (polyP).</text>
</comment>
<dbReference type="Pfam" id="PF02503">
    <property type="entry name" value="PP_kinase"/>
    <property type="match status" value="1"/>
</dbReference>
<comment type="catalytic activity">
    <reaction evidence="7 8">
        <text>[phosphate](n) + ATP = [phosphate](n+1) + ADP</text>
        <dbReference type="Rhea" id="RHEA:19573"/>
        <dbReference type="Rhea" id="RHEA-COMP:9859"/>
        <dbReference type="Rhea" id="RHEA-COMP:14280"/>
        <dbReference type="ChEBI" id="CHEBI:16838"/>
        <dbReference type="ChEBI" id="CHEBI:30616"/>
        <dbReference type="ChEBI" id="CHEBI:456216"/>
        <dbReference type="EC" id="2.7.4.1"/>
    </reaction>
</comment>
<evidence type="ECO:0000256" key="2">
    <source>
        <dbReference type="ARBA" id="ARBA00022679"/>
    </source>
</evidence>
<evidence type="ECO:0000256" key="8">
    <source>
        <dbReference type="RuleBase" id="RU003800"/>
    </source>
</evidence>
<keyword evidence="6 7" id="KW-0460">Magnesium</keyword>
<keyword evidence="3 7" id="KW-0547">Nucleotide-binding</keyword>
<evidence type="ECO:0000259" key="9">
    <source>
        <dbReference type="PROSITE" id="PS50035"/>
    </source>
</evidence>
<evidence type="ECO:0000256" key="5">
    <source>
        <dbReference type="ARBA" id="ARBA00022840"/>
    </source>
</evidence>
<feature type="binding site" evidence="7">
    <location>
        <position position="385"/>
    </location>
    <ligand>
        <name>Mg(2+)</name>
        <dbReference type="ChEBI" id="CHEBI:18420"/>
    </ligand>
</feature>
<dbReference type="InterPro" id="IPR001736">
    <property type="entry name" value="PLipase_D/transphosphatidylase"/>
</dbReference>
<dbReference type="InterPro" id="IPR024953">
    <property type="entry name" value="PP_kinase_middle"/>
</dbReference>
<dbReference type="InterPro" id="IPR041108">
    <property type="entry name" value="PP_kinase_C_1"/>
</dbReference>
<proteinExistence type="inferred from homology"/>
<dbReference type="Gene3D" id="3.30.870.10">
    <property type="entry name" value="Endonuclease Chain A"/>
    <property type="match status" value="2"/>
</dbReference>
<feature type="binding site" evidence="7">
    <location>
        <position position="355"/>
    </location>
    <ligand>
        <name>Mg(2+)</name>
        <dbReference type="ChEBI" id="CHEBI:18420"/>
    </ligand>
</feature>
<dbReference type="Gene3D" id="3.30.1840.10">
    <property type="entry name" value="Polyphosphate kinase middle domain"/>
    <property type="match status" value="1"/>
</dbReference>
<keyword evidence="2 7" id="KW-0808">Transferase</keyword>
<dbReference type="CDD" id="cd09167">
    <property type="entry name" value="PLDc_EcPPK1_C2_like"/>
    <property type="match status" value="1"/>
</dbReference>
<dbReference type="NCBIfam" id="TIGR03705">
    <property type="entry name" value="poly_P_kin"/>
    <property type="match status" value="1"/>
</dbReference>
<dbReference type="InterPro" id="IPR025200">
    <property type="entry name" value="PPK_C_dom2"/>
</dbReference>
<dbReference type="HAMAP" id="MF_00347">
    <property type="entry name" value="Polyphosphate_kinase"/>
    <property type="match status" value="1"/>
</dbReference>
<keyword evidence="1 7" id="KW-0597">Phosphoprotein</keyword>
<dbReference type="NCBIfam" id="NF003917">
    <property type="entry name" value="PRK05443.1-1"/>
    <property type="match status" value="1"/>
</dbReference>
<dbReference type="InterPro" id="IPR036832">
    <property type="entry name" value="PPK_N_dom_sf"/>
</dbReference>
<keyword evidence="5 7" id="KW-0067">ATP-binding</keyword>
<comment type="cofactor">
    <cofactor evidence="7">
        <name>Mg(2+)</name>
        <dbReference type="ChEBI" id="CHEBI:18420"/>
    </cofactor>
</comment>
<evidence type="ECO:0000256" key="1">
    <source>
        <dbReference type="ARBA" id="ARBA00022553"/>
    </source>
</evidence>
<sequence length="665" mass="75809">MEQQTIPLNDRDLSWLHFNFRVLSMAETPGVPLYERVKFLSIFSSNLDEFFRVRMPALLALHQLHEGEKGALSAAQQEIARQLNEYGRIFTQVVIPGLQEKGIRLYYGESPAPEHFPAIRDYFFNTILAYLRPVRLRLGEPMELFLENNALYLVVCLEDGGTGIVNIPSDHLPRFLRLAGNDILFLDDAIRQHLDFLFPHVGIKAAYSIKVTRDAEIDVDEFSGHLLQKVEDMLVQRQMGVPTRFLYDAAMPDALRNQLAAYFRIAPPELATGGRYHNLRDLSDLPLPSDASAEYPKAPPAYCNAIDPGRSLLDQVQERDFLLHVPYQSYDYILRYFNEAATDPEVREIYVTLYRVASTSRIAHALMSAAQNGKKVTVMVELKARFDEANNIRWAKRMKAAGVKILYSIPGLKVHAKVALVKRKRGFYWDHTALLATGNFNESTARFYADHVLLTRHQALTQELELLFIYMQTGIQPGKFNFMHFEHLLVAQFNLVERFKTLIRGEAENARNGKPARITIKLNNLQEKSMIAELYAAADAGVEIDLIVRSICCLVPREGIRVRRIVDRYLEHARVFIFHNGGKELIYMGSADWMNRNLHRRIEVCFPVYDPAGRQQLKDIIALQLADNTNAVILGADARNLPVPREAGAPGINAQRDTYAYVRKL</sequence>
<feature type="binding site" evidence="7">
    <location>
        <position position="448"/>
    </location>
    <ligand>
        <name>ATP</name>
        <dbReference type="ChEBI" id="CHEBI:30616"/>
    </ligand>
</feature>
<dbReference type="InterPro" id="IPR025198">
    <property type="entry name" value="PPK_N_dom"/>
</dbReference>
<dbReference type="EMBL" id="CP149822">
    <property type="protein sequence ID" value="WZN39592.1"/>
    <property type="molecule type" value="Genomic_DNA"/>
</dbReference>
<dbReference type="CDD" id="cd09164">
    <property type="entry name" value="PLDc_EcPPK1_C1_like"/>
    <property type="match status" value="1"/>
</dbReference>
<keyword evidence="7" id="KW-0479">Metal-binding</keyword>
<name>A0ABZ2YK11_9BACT</name>
<dbReference type="PANTHER" id="PTHR30218">
    <property type="entry name" value="POLYPHOSPHATE KINASE"/>
    <property type="match status" value="1"/>
</dbReference>
<dbReference type="EC" id="2.7.4.1" evidence="7 8"/>